<comment type="similarity">
    <text evidence="1">Belongs to the polypeptide deformylase family.</text>
</comment>
<evidence type="ECO:0000313" key="3">
    <source>
        <dbReference type="EMBL" id="ERJ96748.1"/>
    </source>
</evidence>
<organism evidence="3 4">
    <name type="scientific">Ruminococcus callidus ATCC 27760</name>
    <dbReference type="NCBI Taxonomy" id="411473"/>
    <lineage>
        <taxon>Bacteria</taxon>
        <taxon>Bacillati</taxon>
        <taxon>Bacillota</taxon>
        <taxon>Clostridia</taxon>
        <taxon>Eubacteriales</taxon>
        <taxon>Oscillospiraceae</taxon>
        <taxon>Ruminococcus</taxon>
    </lineage>
</organism>
<dbReference type="CDD" id="cd00487">
    <property type="entry name" value="Pep_deformylase"/>
    <property type="match status" value="1"/>
</dbReference>
<dbReference type="HOGENOM" id="CLU_061901_3_1_9"/>
<evidence type="ECO:0000256" key="2">
    <source>
        <dbReference type="ARBA" id="ARBA00023004"/>
    </source>
</evidence>
<name>U2MBR9_9FIRM</name>
<comment type="caution">
    <text evidence="3">The sequence shown here is derived from an EMBL/GenBank/DDBJ whole genome shotgun (WGS) entry which is preliminary data.</text>
</comment>
<gene>
    <name evidence="3" type="ORF">RUMCAL_00885</name>
</gene>
<sequence length="137" mass="15891">MIREIVKDTFFLSQKSEPATRQDQPVIQDLLDTVRANADRCVGMAANMIGERKTILVAQAGKDYLVMVNPKIVDHSRQCYETEEGCLSLTGQRPVKRYSVIVVEYLDRKFKRKKQTFRDFEAQIIQHEMDHFEGIII</sequence>
<evidence type="ECO:0000256" key="1">
    <source>
        <dbReference type="ARBA" id="ARBA00010759"/>
    </source>
</evidence>
<dbReference type="PANTHER" id="PTHR10458">
    <property type="entry name" value="PEPTIDE DEFORMYLASE"/>
    <property type="match status" value="1"/>
</dbReference>
<dbReference type="Proteomes" id="UP000016662">
    <property type="component" value="Unassembled WGS sequence"/>
</dbReference>
<dbReference type="PRINTS" id="PR01576">
    <property type="entry name" value="PDEFORMYLASE"/>
</dbReference>
<dbReference type="AlphaFoldDB" id="U2MBR9"/>
<reference evidence="3 4" key="1">
    <citation type="submission" date="2013-07" db="EMBL/GenBank/DDBJ databases">
        <authorList>
            <person name="Weinstock G."/>
            <person name="Sodergren E."/>
            <person name="Wylie T."/>
            <person name="Fulton L."/>
            <person name="Fulton R."/>
            <person name="Fronick C."/>
            <person name="O'Laughlin M."/>
            <person name="Godfrey J."/>
            <person name="Miner T."/>
            <person name="Herter B."/>
            <person name="Appelbaum E."/>
            <person name="Cordes M."/>
            <person name="Lek S."/>
            <person name="Wollam A."/>
            <person name="Pepin K.H."/>
            <person name="Palsikar V.B."/>
            <person name="Mitreva M."/>
            <person name="Wilson R.K."/>
        </authorList>
    </citation>
    <scope>NUCLEOTIDE SEQUENCE [LARGE SCALE GENOMIC DNA]</scope>
    <source>
        <strain evidence="3 4">ATCC 27760</strain>
    </source>
</reference>
<keyword evidence="2" id="KW-0408">Iron</keyword>
<evidence type="ECO:0000313" key="4">
    <source>
        <dbReference type="Proteomes" id="UP000016662"/>
    </source>
</evidence>
<protein>
    <submittedName>
        <fullName evidence="3">Peptide deformylase</fullName>
    </submittedName>
</protein>
<dbReference type="GO" id="GO:0042586">
    <property type="term" value="F:peptide deformylase activity"/>
    <property type="evidence" value="ECO:0007669"/>
    <property type="project" value="InterPro"/>
</dbReference>
<dbReference type="PIRSF" id="PIRSF004749">
    <property type="entry name" value="Pep_def"/>
    <property type="match status" value="1"/>
</dbReference>
<dbReference type="Pfam" id="PF01327">
    <property type="entry name" value="Pep_deformylase"/>
    <property type="match status" value="1"/>
</dbReference>
<keyword evidence="4" id="KW-1185">Reference proteome</keyword>
<dbReference type="Gene3D" id="3.90.45.10">
    <property type="entry name" value="Peptide deformylase"/>
    <property type="match status" value="1"/>
</dbReference>
<dbReference type="SUPFAM" id="SSF56420">
    <property type="entry name" value="Peptide deformylase"/>
    <property type="match status" value="1"/>
</dbReference>
<dbReference type="RefSeq" id="WP_021682349.1">
    <property type="nucleotide sequence ID" value="NZ_KI260413.1"/>
</dbReference>
<dbReference type="InterPro" id="IPR023635">
    <property type="entry name" value="Peptide_deformylase"/>
</dbReference>
<dbReference type="EMBL" id="AWVF01000100">
    <property type="protein sequence ID" value="ERJ96748.1"/>
    <property type="molecule type" value="Genomic_DNA"/>
</dbReference>
<proteinExistence type="inferred from homology"/>
<dbReference type="PATRIC" id="fig|411473.3.peg.726"/>
<dbReference type="STRING" id="411473.RUMCAL_00885"/>
<accession>U2MBR9</accession>
<dbReference type="NCBIfam" id="NF006670">
    <property type="entry name" value="PRK09218.1"/>
    <property type="match status" value="1"/>
</dbReference>
<dbReference type="OrthoDB" id="9784988at2"/>
<dbReference type="eggNOG" id="COG0242">
    <property type="taxonomic scope" value="Bacteria"/>
</dbReference>
<dbReference type="PANTHER" id="PTHR10458:SF22">
    <property type="entry name" value="PEPTIDE DEFORMYLASE"/>
    <property type="match status" value="1"/>
</dbReference>
<dbReference type="InterPro" id="IPR036821">
    <property type="entry name" value="Peptide_deformylase_sf"/>
</dbReference>